<keyword evidence="6" id="KW-0527">Neuropeptide</keyword>
<name>A0AAV4VIA9_CAEEX</name>
<feature type="compositionally biased region" description="Acidic residues" evidence="7">
    <location>
        <begin position="133"/>
        <end position="144"/>
    </location>
</feature>
<keyword evidence="4" id="KW-0677">Repeat</keyword>
<comment type="similarity">
    <text evidence="2">Belongs to the FARP (FMRFamide related peptide) family.</text>
</comment>
<comment type="subcellular location">
    <subcellularLocation>
        <location evidence="1">Secreted</location>
    </subcellularLocation>
</comment>
<keyword evidence="3" id="KW-0964">Secreted</keyword>
<feature type="compositionally biased region" description="Polar residues" evidence="7">
    <location>
        <begin position="77"/>
        <end position="92"/>
    </location>
</feature>
<dbReference type="Proteomes" id="UP001054945">
    <property type="component" value="Unassembled WGS sequence"/>
</dbReference>
<evidence type="ECO:0000256" key="6">
    <source>
        <dbReference type="ARBA" id="ARBA00023320"/>
    </source>
</evidence>
<dbReference type="EMBL" id="BPLR01014610">
    <property type="protein sequence ID" value="GIY69912.1"/>
    <property type="molecule type" value="Genomic_DNA"/>
</dbReference>
<dbReference type="AlphaFoldDB" id="A0AAV4VIA9"/>
<comment type="caution">
    <text evidence="8">The sequence shown here is derived from an EMBL/GenBank/DDBJ whole genome shotgun (WGS) entry which is preliminary data.</text>
</comment>
<proteinExistence type="inferred from homology"/>
<evidence type="ECO:0000313" key="9">
    <source>
        <dbReference type="Proteomes" id="UP001054945"/>
    </source>
</evidence>
<keyword evidence="5" id="KW-0027">Amidation</keyword>
<dbReference type="GO" id="GO:0007218">
    <property type="term" value="P:neuropeptide signaling pathway"/>
    <property type="evidence" value="ECO:0007669"/>
    <property type="project" value="UniProtKB-KW"/>
</dbReference>
<evidence type="ECO:0000256" key="1">
    <source>
        <dbReference type="ARBA" id="ARBA00004613"/>
    </source>
</evidence>
<evidence type="ECO:0000313" key="8">
    <source>
        <dbReference type="EMBL" id="GIY69912.1"/>
    </source>
</evidence>
<dbReference type="PANTHER" id="PTHR20986:SF22">
    <property type="entry name" value="FMRFAMIDE-RELATED PEPTIDES"/>
    <property type="match status" value="1"/>
</dbReference>
<reference evidence="8 9" key="1">
    <citation type="submission" date="2021-06" db="EMBL/GenBank/DDBJ databases">
        <title>Caerostris extrusa draft genome.</title>
        <authorList>
            <person name="Kono N."/>
            <person name="Arakawa K."/>
        </authorList>
    </citation>
    <scope>NUCLEOTIDE SEQUENCE [LARGE SCALE GENOMIC DNA]</scope>
</reference>
<protein>
    <submittedName>
        <fullName evidence="8">Uncharacterized protein</fullName>
    </submittedName>
</protein>
<evidence type="ECO:0000256" key="5">
    <source>
        <dbReference type="ARBA" id="ARBA00022815"/>
    </source>
</evidence>
<sequence length="740" mass="83999">MSRDQMTQNNQLPLTKQLTASPEFVLNRQSRALPRFGDAAVSDTEKENMFGSMQKLPSEISSFYVIPHFRPGRFFDETSNNAEDRNMLNSDQADGEEDKNSDTSMMSRYGRTDSLIPIPRFGRSATSFNGEMDSQDDNNGETSDDFMQINKKSNDALIPTLRFGRSDSLIPMARFGRSNSLIPMARFGRSESLIPMPRFGRSDALIPMARFGRSGSLIPMARFGRSESLIPMPRFGRSDVLIPMARFGRSGSLIPMARFGRSDTLIPMARFGKSESLIPMPRFGRSDALIPMPRFGRSGSLIPMARFGRSDSLIPMARFGKSASLIPAPRFGKSIEYDDKIEKSNSDARLLDDNETVIPYTGLGRETELKSDEEQTNTEIKRQTNESLIPQIRYGRSSTKLKASDGEKPQIFILPNIRPGRSSNNDALSKEKEKSKLVQYVLPYPRPGRSHTDMDNKIAEQYNDESAGATFGITRRSEENRDTQDNLDSEKMETLLSGSDFPEDDHQNKELEKFLMSSNQDSSIFVIPYPRPGKRDIFEAQMTSSKQHTVGFPHLFKINDMNSNKENQNEDLEDGSLSDFQRMIQKREVNPLKADFLLPYPRLGRSLLPYPRLGRSNSVLPYQDPEDQIQSYPFQDPEDQIQSFHPVEQIPFQRPGRSDTILPFPRPGRADTILPFPRPGRSDTIVPSPFQDRVGQIQLYPIQDRVDQIQLYLIQGQVDQIQLYLFQDQEGRPQSCHTQD</sequence>
<evidence type="ECO:0000256" key="2">
    <source>
        <dbReference type="ARBA" id="ARBA00006356"/>
    </source>
</evidence>
<evidence type="ECO:0000256" key="3">
    <source>
        <dbReference type="ARBA" id="ARBA00022525"/>
    </source>
</evidence>
<organism evidence="8 9">
    <name type="scientific">Caerostris extrusa</name>
    <name type="common">Bark spider</name>
    <name type="synonym">Caerostris bankana</name>
    <dbReference type="NCBI Taxonomy" id="172846"/>
    <lineage>
        <taxon>Eukaryota</taxon>
        <taxon>Metazoa</taxon>
        <taxon>Ecdysozoa</taxon>
        <taxon>Arthropoda</taxon>
        <taxon>Chelicerata</taxon>
        <taxon>Arachnida</taxon>
        <taxon>Araneae</taxon>
        <taxon>Araneomorphae</taxon>
        <taxon>Entelegynae</taxon>
        <taxon>Araneoidea</taxon>
        <taxon>Araneidae</taxon>
        <taxon>Caerostris</taxon>
    </lineage>
</organism>
<dbReference type="GO" id="GO:0005576">
    <property type="term" value="C:extracellular region"/>
    <property type="evidence" value="ECO:0007669"/>
    <property type="project" value="UniProtKB-SubCell"/>
</dbReference>
<accession>A0AAV4VIA9</accession>
<dbReference type="InterPro" id="IPR051041">
    <property type="entry name" value="FMRFamide-related_np"/>
</dbReference>
<gene>
    <name evidence="8" type="primary">AVEN_155028_1</name>
    <name evidence="8" type="ORF">CEXT_703971</name>
</gene>
<evidence type="ECO:0000256" key="7">
    <source>
        <dbReference type="SAM" id="MobiDB-lite"/>
    </source>
</evidence>
<feature type="region of interest" description="Disordered" evidence="7">
    <location>
        <begin position="75"/>
        <end position="146"/>
    </location>
</feature>
<keyword evidence="9" id="KW-1185">Reference proteome</keyword>
<dbReference type="PANTHER" id="PTHR20986">
    <property type="entry name" value="FMRFAMIDE-RELATED PEPTIDES"/>
    <property type="match status" value="1"/>
</dbReference>
<evidence type="ECO:0000256" key="4">
    <source>
        <dbReference type="ARBA" id="ARBA00022737"/>
    </source>
</evidence>